<evidence type="ECO:0000313" key="2">
    <source>
        <dbReference type="Proteomes" id="UP000831796"/>
    </source>
</evidence>
<keyword evidence="2" id="KW-1185">Reference proteome</keyword>
<dbReference type="EMBL" id="CP095046">
    <property type="protein sequence ID" value="UOQ71518.1"/>
    <property type="molecule type" value="Genomic_DNA"/>
</dbReference>
<dbReference type="PROSITE" id="PS51257">
    <property type="entry name" value="PROKAR_LIPOPROTEIN"/>
    <property type="match status" value="1"/>
</dbReference>
<accession>A0A8T9Q6A1</accession>
<evidence type="ECO:0008006" key="3">
    <source>
        <dbReference type="Google" id="ProtNLM"/>
    </source>
</evidence>
<dbReference type="RefSeq" id="WP_244674925.1">
    <property type="nucleotide sequence ID" value="NZ_CP095046.1"/>
</dbReference>
<dbReference type="Pfam" id="PF26137">
    <property type="entry name" value="Toxin_SdpC"/>
    <property type="match status" value="1"/>
</dbReference>
<reference evidence="1" key="1">
    <citation type="submission" date="2022-04" db="EMBL/GenBank/DDBJ databases">
        <title>Hymenobacter sp. isolated from the air.</title>
        <authorList>
            <person name="Won M."/>
            <person name="Lee C.-M."/>
            <person name="Woen H.-Y."/>
            <person name="Kwon S.-W."/>
        </authorList>
    </citation>
    <scope>NUCLEOTIDE SEQUENCE</scope>
    <source>
        <strain evidence="1">5116S-3</strain>
    </source>
</reference>
<protein>
    <recommendedName>
        <fullName evidence="3">SdpC family antimicrobial peptide</fullName>
    </recommendedName>
</protein>
<sequence>MINYFRNAVFTKGLSAILATSFLTVSCSKDELAAPQNSLSEVAAKGYSGEALFKGILLLEGEVAKQLPTLQSFRLALEKEQAQNPTFAKARAEHNAQLVAAVRTLDPTYFAELQKAVNSKSFDQINAALRKGGSLIQAVKLAGKGDASKVAKLQKSLKSLDLKKYDFSNQDGVARFMQDAKAKAGINDTGAESLQAVQDEVSVAYVWDIAVAIELAWVIALAFVVVLGADQEGSSPAASFEQETLVKDIAFKLAQ</sequence>
<name>A0A8T9Q6A1_9BACT</name>
<gene>
    <name evidence="1" type="ORF">MUN79_23340</name>
</gene>
<proteinExistence type="predicted"/>
<organism evidence="1 2">
    <name type="scientific">Hymenobacter cellulosilyticus</name>
    <dbReference type="NCBI Taxonomy" id="2932248"/>
    <lineage>
        <taxon>Bacteria</taxon>
        <taxon>Pseudomonadati</taxon>
        <taxon>Bacteroidota</taxon>
        <taxon>Cytophagia</taxon>
        <taxon>Cytophagales</taxon>
        <taxon>Hymenobacteraceae</taxon>
        <taxon>Hymenobacter</taxon>
    </lineage>
</organism>
<dbReference type="Proteomes" id="UP000831796">
    <property type="component" value="Chromosome"/>
</dbReference>
<evidence type="ECO:0000313" key="1">
    <source>
        <dbReference type="EMBL" id="UOQ71518.1"/>
    </source>
</evidence>
<dbReference type="AlphaFoldDB" id="A0A8T9Q6A1"/>
<dbReference type="KEGG" id="hcu:MUN79_23340"/>
<dbReference type="InterPro" id="IPR023888">
    <property type="entry name" value="SdpC-like"/>
</dbReference>